<dbReference type="AlphaFoldDB" id="W9HAH8"/>
<protein>
    <submittedName>
        <fullName evidence="1">Uncharacterized protein</fullName>
    </submittedName>
</protein>
<proteinExistence type="predicted"/>
<comment type="caution">
    <text evidence="1">The sequence shown here is derived from an EMBL/GenBank/DDBJ whole genome shotgun (WGS) entry which is preliminary data.</text>
</comment>
<name>W9HAH8_9PROT</name>
<gene>
    <name evidence="1" type="ORF">N825_33575</name>
</gene>
<evidence type="ECO:0000313" key="2">
    <source>
        <dbReference type="Proteomes" id="UP000019486"/>
    </source>
</evidence>
<dbReference type="RefSeq" id="WP_425423725.1">
    <property type="nucleotide sequence ID" value="NZ_AVFL01000006.1"/>
</dbReference>
<accession>W9HAH8</accession>
<dbReference type="EMBL" id="AVFL01000006">
    <property type="protein sequence ID" value="EWY40863.1"/>
    <property type="molecule type" value="Genomic_DNA"/>
</dbReference>
<sequence length="46" mass="4835">MRDILPHAGNGGRRVVAALVGTASAQDDEAAALAQWRQVPPLRDIA</sequence>
<organism evidence="1 2">
    <name type="scientific">Skermanella stibiiresistens SB22</name>
    <dbReference type="NCBI Taxonomy" id="1385369"/>
    <lineage>
        <taxon>Bacteria</taxon>
        <taxon>Pseudomonadati</taxon>
        <taxon>Pseudomonadota</taxon>
        <taxon>Alphaproteobacteria</taxon>
        <taxon>Rhodospirillales</taxon>
        <taxon>Azospirillaceae</taxon>
        <taxon>Skermanella</taxon>
    </lineage>
</organism>
<dbReference type="Proteomes" id="UP000019486">
    <property type="component" value="Unassembled WGS sequence"/>
</dbReference>
<reference evidence="1 2" key="1">
    <citation type="submission" date="2013-08" db="EMBL/GenBank/DDBJ databases">
        <title>The genome sequence of Skermanella stibiiresistens.</title>
        <authorList>
            <person name="Zhu W."/>
            <person name="Wang G."/>
        </authorList>
    </citation>
    <scope>NUCLEOTIDE SEQUENCE [LARGE SCALE GENOMIC DNA]</scope>
    <source>
        <strain evidence="1 2">SB22</strain>
    </source>
</reference>
<keyword evidence="2" id="KW-1185">Reference proteome</keyword>
<evidence type="ECO:0000313" key="1">
    <source>
        <dbReference type="EMBL" id="EWY40863.1"/>
    </source>
</evidence>